<comment type="caution">
    <text evidence="2">The sequence shown here is derived from an EMBL/GenBank/DDBJ whole genome shotgun (WGS) entry which is preliminary data.</text>
</comment>
<sequence length="204" mass="22286">MGNALDMAQGSDSFTSWDLKGTNITNTRSTDEHTTNPHCLNVAPTLNTDTSQPTADRFSNGQLHIGPLRIPANPCVKTFLYVNATTFPEDWSHLPAETERFGPFSDNVWYKVMSSERRRVSWKGYNPTTFKTSTAMVGLSQAAQLELEPSTPNLSGHGHTTRITLAVALLSRNWIIPKTVVQVSALASARPDKSADGNLSGPDK</sequence>
<name>A0A9P4PHK9_9PLEO</name>
<evidence type="ECO:0000313" key="2">
    <source>
        <dbReference type="EMBL" id="KAF2443051.1"/>
    </source>
</evidence>
<reference evidence="2" key="1">
    <citation type="journal article" date="2020" name="Stud. Mycol.">
        <title>101 Dothideomycetes genomes: a test case for predicting lifestyles and emergence of pathogens.</title>
        <authorList>
            <person name="Haridas S."/>
            <person name="Albert R."/>
            <person name="Binder M."/>
            <person name="Bloem J."/>
            <person name="Labutti K."/>
            <person name="Salamov A."/>
            <person name="Andreopoulos B."/>
            <person name="Baker S."/>
            <person name="Barry K."/>
            <person name="Bills G."/>
            <person name="Bluhm B."/>
            <person name="Cannon C."/>
            <person name="Castanera R."/>
            <person name="Culley D."/>
            <person name="Daum C."/>
            <person name="Ezra D."/>
            <person name="Gonzalez J."/>
            <person name="Henrissat B."/>
            <person name="Kuo A."/>
            <person name="Liang C."/>
            <person name="Lipzen A."/>
            <person name="Lutzoni F."/>
            <person name="Magnuson J."/>
            <person name="Mondo S."/>
            <person name="Nolan M."/>
            <person name="Ohm R."/>
            <person name="Pangilinan J."/>
            <person name="Park H.-J."/>
            <person name="Ramirez L."/>
            <person name="Alfaro M."/>
            <person name="Sun H."/>
            <person name="Tritt A."/>
            <person name="Yoshinaga Y."/>
            <person name="Zwiers L.-H."/>
            <person name="Turgeon B."/>
            <person name="Goodwin S."/>
            <person name="Spatafora J."/>
            <person name="Crous P."/>
            <person name="Grigoriev I."/>
        </authorList>
    </citation>
    <scope>NUCLEOTIDE SEQUENCE</scope>
    <source>
        <strain evidence="2">CBS 690.94</strain>
    </source>
</reference>
<organism evidence="2 3">
    <name type="scientific">Karstenula rhodostoma CBS 690.94</name>
    <dbReference type="NCBI Taxonomy" id="1392251"/>
    <lineage>
        <taxon>Eukaryota</taxon>
        <taxon>Fungi</taxon>
        <taxon>Dikarya</taxon>
        <taxon>Ascomycota</taxon>
        <taxon>Pezizomycotina</taxon>
        <taxon>Dothideomycetes</taxon>
        <taxon>Pleosporomycetidae</taxon>
        <taxon>Pleosporales</taxon>
        <taxon>Massarineae</taxon>
        <taxon>Didymosphaeriaceae</taxon>
        <taxon>Karstenula</taxon>
    </lineage>
</organism>
<evidence type="ECO:0000256" key="1">
    <source>
        <dbReference type="SAM" id="MobiDB-lite"/>
    </source>
</evidence>
<dbReference type="AlphaFoldDB" id="A0A9P4PHK9"/>
<gene>
    <name evidence="2" type="ORF">P171DRAFT_487006</name>
</gene>
<dbReference type="EMBL" id="MU001503">
    <property type="protein sequence ID" value="KAF2443051.1"/>
    <property type="molecule type" value="Genomic_DNA"/>
</dbReference>
<feature type="region of interest" description="Disordered" evidence="1">
    <location>
        <begin position="16"/>
        <end position="38"/>
    </location>
</feature>
<accession>A0A9P4PHK9</accession>
<feature type="compositionally biased region" description="Polar residues" evidence="1">
    <location>
        <begin position="16"/>
        <end position="28"/>
    </location>
</feature>
<protein>
    <submittedName>
        <fullName evidence="2">Uncharacterized protein</fullName>
    </submittedName>
</protein>
<proteinExistence type="predicted"/>
<evidence type="ECO:0000313" key="3">
    <source>
        <dbReference type="Proteomes" id="UP000799764"/>
    </source>
</evidence>
<dbReference type="Proteomes" id="UP000799764">
    <property type="component" value="Unassembled WGS sequence"/>
</dbReference>
<keyword evidence="3" id="KW-1185">Reference proteome</keyword>